<gene>
    <name evidence="1" type="ORF">NCTC13149_01612</name>
</gene>
<proteinExistence type="predicted"/>
<evidence type="ECO:0000313" key="1">
    <source>
        <dbReference type="EMBL" id="SUB57755.1"/>
    </source>
</evidence>
<reference evidence="1 2" key="1">
    <citation type="submission" date="2018-06" db="EMBL/GenBank/DDBJ databases">
        <authorList>
            <consortium name="Pathogen Informatics"/>
            <person name="Doyle S."/>
        </authorList>
    </citation>
    <scope>NUCLEOTIDE SEQUENCE [LARGE SCALE GENOMIC DNA]</scope>
    <source>
        <strain evidence="1 2">NCTC13149</strain>
    </source>
</reference>
<evidence type="ECO:0000313" key="2">
    <source>
        <dbReference type="Proteomes" id="UP000255517"/>
    </source>
</evidence>
<sequence>MKPFKTIDEQIEILKNRHLKFINEEAAKSNLISYGYYEIVNGYKDYLLISSNPDIFKDGSTFEHLFSLYTMDKGFQEAVVNAALEFELILKSAMSYVIAETYSSDQNKYLIKSNYKTGKVRQNKDGTKYFEIDSTFIKFNKIINDEIEPFKHYRLVHQNTPPWILFKGATLGNMMHFFKLQKRDVKDKVISIVFDIPLEIIKTDKDNTIRNLFSDLLSLAFKFRNRSAHSGRIYNYKAENTSVRYNQILHGRMNIDEALYRNGFGMNDLYTLLCGFTFLKNRLISVKFSVNLQYALNKHLELYPEDTVDLIECIGYPNYNSEDSADSIFNKIFFNKNNY</sequence>
<dbReference type="Proteomes" id="UP000255517">
    <property type="component" value="Unassembled WGS sequence"/>
</dbReference>
<dbReference type="Pfam" id="PF07751">
    <property type="entry name" value="Abi_2"/>
    <property type="match status" value="1"/>
</dbReference>
<dbReference type="RefSeq" id="WP_019035306.1">
    <property type="nucleotide sequence ID" value="NZ_UGSZ01000001.1"/>
</dbReference>
<dbReference type="AlphaFoldDB" id="A0A379C7S9"/>
<protein>
    <submittedName>
        <fullName evidence="1">Abortive infection bacteriophage resistance protein</fullName>
    </submittedName>
</protein>
<dbReference type="STRING" id="1122949.GCA_000378725_01694"/>
<name>A0A379C7S9_9FIRM</name>
<accession>A0A379C7S9</accession>
<dbReference type="EMBL" id="UGSZ01000001">
    <property type="protein sequence ID" value="SUB57755.1"/>
    <property type="molecule type" value="Genomic_DNA"/>
</dbReference>
<dbReference type="OrthoDB" id="5363652at2"/>
<organism evidence="1 2">
    <name type="scientific">Peptoniphilus lacrimalis</name>
    <dbReference type="NCBI Taxonomy" id="33031"/>
    <lineage>
        <taxon>Bacteria</taxon>
        <taxon>Bacillati</taxon>
        <taxon>Bacillota</taxon>
        <taxon>Tissierellia</taxon>
        <taxon>Tissierellales</taxon>
        <taxon>Peptoniphilaceae</taxon>
        <taxon>Peptoniphilus</taxon>
    </lineage>
</organism>
<dbReference type="InterPro" id="IPR011664">
    <property type="entry name" value="Abi_system_AbiD/AbiF-like"/>
</dbReference>